<dbReference type="EMBL" id="CYRY02020437">
    <property type="protein sequence ID" value="VCW97053.1"/>
    <property type="molecule type" value="Genomic_DNA"/>
</dbReference>
<evidence type="ECO:0000313" key="2">
    <source>
        <dbReference type="Proteomes" id="UP000269945"/>
    </source>
</evidence>
<dbReference type="Proteomes" id="UP000269945">
    <property type="component" value="Unassembled WGS sequence"/>
</dbReference>
<sequence length="74" mass="7824">QVRPIHGGVVKAVLRGTGAAGVSGTSLFSGLGRLQLGRSFYAQSEAFQAIYKILHSQVFTVTYHIHPASVPCPS</sequence>
<organism evidence="1 2">
    <name type="scientific">Gulo gulo</name>
    <name type="common">Wolverine</name>
    <name type="synonym">Gluton</name>
    <dbReference type="NCBI Taxonomy" id="48420"/>
    <lineage>
        <taxon>Eukaryota</taxon>
        <taxon>Metazoa</taxon>
        <taxon>Chordata</taxon>
        <taxon>Craniata</taxon>
        <taxon>Vertebrata</taxon>
        <taxon>Euteleostomi</taxon>
        <taxon>Mammalia</taxon>
        <taxon>Eutheria</taxon>
        <taxon>Laurasiatheria</taxon>
        <taxon>Carnivora</taxon>
        <taxon>Caniformia</taxon>
        <taxon>Musteloidea</taxon>
        <taxon>Mustelidae</taxon>
        <taxon>Guloninae</taxon>
        <taxon>Gulo</taxon>
    </lineage>
</organism>
<proteinExistence type="predicted"/>
<keyword evidence="2" id="KW-1185">Reference proteome</keyword>
<comment type="caution">
    <text evidence="1">The sequence shown here is derived from an EMBL/GenBank/DDBJ whole genome shotgun (WGS) entry which is preliminary data.</text>
</comment>
<reference evidence="1 2" key="1">
    <citation type="submission" date="2018-10" db="EMBL/GenBank/DDBJ databases">
        <authorList>
            <person name="Ekblom R."/>
            <person name="Jareborg N."/>
        </authorList>
    </citation>
    <scope>NUCLEOTIDE SEQUENCE [LARGE SCALE GENOMIC DNA]</scope>
    <source>
        <tissue evidence="1">Muscle</tissue>
    </source>
</reference>
<accession>A0A9X9LV07</accession>
<feature type="non-terminal residue" evidence="1">
    <location>
        <position position="74"/>
    </location>
</feature>
<dbReference type="AlphaFoldDB" id="A0A9X9LV07"/>
<gene>
    <name evidence="1" type="ORF">BN2614_LOCUS1</name>
</gene>
<protein>
    <submittedName>
        <fullName evidence="1">Uncharacterized protein</fullName>
    </submittedName>
</protein>
<evidence type="ECO:0000313" key="1">
    <source>
        <dbReference type="EMBL" id="VCW97053.1"/>
    </source>
</evidence>
<name>A0A9X9LV07_GULGU</name>